<dbReference type="InterPro" id="IPR022791">
    <property type="entry name" value="L-PG_synthase/AglD"/>
</dbReference>
<evidence type="ECO:0000256" key="5">
    <source>
        <dbReference type="ARBA" id="ARBA00023136"/>
    </source>
</evidence>
<dbReference type="GO" id="GO:0005886">
    <property type="term" value="C:plasma membrane"/>
    <property type="evidence" value="ECO:0007669"/>
    <property type="project" value="UniProtKB-SubCell"/>
</dbReference>
<dbReference type="PANTHER" id="PTHR39087:SF2">
    <property type="entry name" value="UPF0104 MEMBRANE PROTEIN MJ1595"/>
    <property type="match status" value="1"/>
</dbReference>
<keyword evidence="2" id="KW-1003">Cell membrane</keyword>
<dbReference type="PANTHER" id="PTHR39087">
    <property type="entry name" value="UPF0104 MEMBRANE PROTEIN MJ1595"/>
    <property type="match status" value="1"/>
</dbReference>
<feature type="transmembrane region" description="Helical" evidence="6">
    <location>
        <begin position="255"/>
        <end position="273"/>
    </location>
</feature>
<evidence type="ECO:0000313" key="8">
    <source>
        <dbReference type="Proteomes" id="UP000007590"/>
    </source>
</evidence>
<dbReference type="Pfam" id="PF03706">
    <property type="entry name" value="LPG_synthase_TM"/>
    <property type="match status" value="1"/>
</dbReference>
<feature type="transmembrane region" description="Helical" evidence="6">
    <location>
        <begin position="285"/>
        <end position="306"/>
    </location>
</feature>
<feature type="transmembrane region" description="Helical" evidence="6">
    <location>
        <begin position="312"/>
        <end position="328"/>
    </location>
</feature>
<name>H8KXG9_SOLCM</name>
<keyword evidence="8" id="KW-1185">Reference proteome</keyword>
<keyword evidence="3 6" id="KW-0812">Transmembrane</keyword>
<feature type="transmembrane region" description="Helical" evidence="6">
    <location>
        <begin position="42"/>
        <end position="62"/>
    </location>
</feature>
<sequence length="341" mass="37526">MNSRLKSAIQFCVFVALGAVMLYFAFKGQDFSRLTSQLKSANFYWVAVAAIVTMVAHLVRAIRWNMLIEPMGYHPKNSNTFIAVLIGYLANLAFPRLGEVTRCGTLTKTDNIPMDKLIGTVIVERVVDLLSLIIILVLTVLLQFNRISTFVYDHLLKGIIEKLSANTTAMVISIILVVVGITGTLYVFKKNKDRIYQSGLGKKIMGLLEGISHGLTSISKLKSKGKFLLFTVLLWVLYLLSTYTMFFALQPTANLTLLTALFVLTVGSLGMAAPVQGGLGAFHWIVSKGLILYGIAELDGLAYATISHGTQTLMIVIFGALGFVWLLLTSNTRKTQPEYGQ</sequence>
<evidence type="ECO:0000256" key="6">
    <source>
        <dbReference type="SAM" id="Phobius"/>
    </source>
</evidence>
<proteinExistence type="predicted"/>
<feature type="transmembrane region" description="Helical" evidence="6">
    <location>
        <begin position="227"/>
        <end position="249"/>
    </location>
</feature>
<dbReference type="EMBL" id="CP003349">
    <property type="protein sequence ID" value="AFD08498.1"/>
    <property type="molecule type" value="Genomic_DNA"/>
</dbReference>
<dbReference type="AlphaFoldDB" id="H8KXG9"/>
<feature type="transmembrane region" description="Helical" evidence="6">
    <location>
        <begin position="7"/>
        <end position="26"/>
    </location>
</feature>
<reference evidence="7" key="1">
    <citation type="submission" date="2012-02" db="EMBL/GenBank/DDBJ databases">
        <title>The complete genome of Solitalea canadensis DSM 3403.</title>
        <authorList>
            <consortium name="US DOE Joint Genome Institute (JGI-PGF)"/>
            <person name="Lucas S."/>
            <person name="Copeland A."/>
            <person name="Lapidus A."/>
            <person name="Glavina del Rio T."/>
            <person name="Dalin E."/>
            <person name="Tice H."/>
            <person name="Bruce D."/>
            <person name="Goodwin L."/>
            <person name="Pitluck S."/>
            <person name="Peters L."/>
            <person name="Ovchinnikova G."/>
            <person name="Lu M."/>
            <person name="Kyrpides N."/>
            <person name="Mavromatis K."/>
            <person name="Ivanova N."/>
            <person name="Brettin T."/>
            <person name="Detter J.C."/>
            <person name="Han C."/>
            <person name="Larimer F."/>
            <person name="Land M."/>
            <person name="Hauser L."/>
            <person name="Markowitz V."/>
            <person name="Cheng J.-F."/>
            <person name="Hugenholtz P."/>
            <person name="Woyke T."/>
            <person name="Wu D."/>
            <person name="Spring S."/>
            <person name="Schroeder M."/>
            <person name="Kopitz M."/>
            <person name="Brambilla E."/>
            <person name="Klenk H.-P."/>
            <person name="Eisen J.A."/>
        </authorList>
    </citation>
    <scope>NUCLEOTIDE SEQUENCE</scope>
    <source>
        <strain evidence="7">DSM 3403</strain>
    </source>
</reference>
<dbReference type="HOGENOM" id="CLU_048072_0_0_10"/>
<gene>
    <name evidence="7" type="ordered locus">Solca_3493</name>
</gene>
<keyword evidence="4 6" id="KW-1133">Transmembrane helix</keyword>
<comment type="subcellular location">
    <subcellularLocation>
        <location evidence="1">Cell membrane</location>
        <topology evidence="1">Multi-pass membrane protein</topology>
    </subcellularLocation>
</comment>
<feature type="transmembrane region" description="Helical" evidence="6">
    <location>
        <begin position="164"/>
        <end position="188"/>
    </location>
</feature>
<keyword evidence="5 6" id="KW-0472">Membrane</keyword>
<feature type="transmembrane region" description="Helical" evidence="6">
    <location>
        <begin position="126"/>
        <end position="144"/>
    </location>
</feature>
<dbReference type="OrthoDB" id="9812094at2"/>
<evidence type="ECO:0000256" key="2">
    <source>
        <dbReference type="ARBA" id="ARBA00022475"/>
    </source>
</evidence>
<dbReference type="eggNOG" id="COG0392">
    <property type="taxonomic scope" value="Bacteria"/>
</dbReference>
<evidence type="ECO:0000256" key="1">
    <source>
        <dbReference type="ARBA" id="ARBA00004651"/>
    </source>
</evidence>
<evidence type="ECO:0000256" key="3">
    <source>
        <dbReference type="ARBA" id="ARBA00022692"/>
    </source>
</evidence>
<accession>H8KXG9</accession>
<dbReference type="STRING" id="929556.Solca_3493"/>
<dbReference type="NCBIfam" id="TIGR00374">
    <property type="entry name" value="flippase-like domain"/>
    <property type="match status" value="1"/>
</dbReference>
<protein>
    <submittedName>
        <fullName evidence="7">Uncharacterized protein</fullName>
    </submittedName>
</protein>
<organism evidence="7 8">
    <name type="scientific">Solitalea canadensis (strain ATCC 29591 / DSM 3403 / JCM 21819 / LMG 8368 / NBRC 15130 / NCIMB 12057 / USAM 9D)</name>
    <name type="common">Flexibacter canadensis</name>
    <dbReference type="NCBI Taxonomy" id="929556"/>
    <lineage>
        <taxon>Bacteria</taxon>
        <taxon>Pseudomonadati</taxon>
        <taxon>Bacteroidota</taxon>
        <taxon>Sphingobacteriia</taxon>
        <taxon>Sphingobacteriales</taxon>
        <taxon>Sphingobacteriaceae</taxon>
        <taxon>Solitalea</taxon>
    </lineage>
</organism>
<dbReference type="Proteomes" id="UP000007590">
    <property type="component" value="Chromosome"/>
</dbReference>
<dbReference type="RefSeq" id="WP_014681721.1">
    <property type="nucleotide sequence ID" value="NC_017770.1"/>
</dbReference>
<dbReference type="KEGG" id="scn:Solca_3493"/>
<evidence type="ECO:0000313" key="7">
    <source>
        <dbReference type="EMBL" id="AFD08498.1"/>
    </source>
</evidence>
<evidence type="ECO:0000256" key="4">
    <source>
        <dbReference type="ARBA" id="ARBA00022989"/>
    </source>
</evidence>